<evidence type="ECO:0008006" key="4">
    <source>
        <dbReference type="Google" id="ProtNLM"/>
    </source>
</evidence>
<evidence type="ECO:0000256" key="1">
    <source>
        <dbReference type="SAM" id="Phobius"/>
    </source>
</evidence>
<dbReference type="EMBL" id="NOII01000001">
    <property type="protein sequence ID" value="OYD59232.1"/>
    <property type="molecule type" value="Genomic_DNA"/>
</dbReference>
<feature type="transmembrane region" description="Helical" evidence="1">
    <location>
        <begin position="7"/>
        <end position="26"/>
    </location>
</feature>
<protein>
    <recommendedName>
        <fullName evidence="4">DUF4181 domain-containing protein</fullName>
    </recommendedName>
</protein>
<sequence>MKKRPKSWVFTEMLLILAGLLLAVYNGQHWESPAVLFSVFVGVFGFRAVERFVFRQKTEFWFNLGMSLLFLALAIFG</sequence>
<dbReference type="Proteomes" id="UP000215059">
    <property type="component" value="Unassembled WGS sequence"/>
</dbReference>
<dbReference type="AlphaFoldDB" id="A0A235FDF1"/>
<feature type="transmembrane region" description="Helical" evidence="1">
    <location>
        <begin position="60"/>
        <end position="76"/>
    </location>
</feature>
<reference evidence="2 3" key="1">
    <citation type="submission" date="2017-07" db="EMBL/GenBank/DDBJ databases">
        <title>Fictibacillus sp. nov. GDSW-R2A3 Genome sequencing and assembly.</title>
        <authorList>
            <person name="Mayilraj S."/>
        </authorList>
    </citation>
    <scope>NUCLEOTIDE SEQUENCE [LARGE SCALE GENOMIC DNA]</scope>
    <source>
        <strain evidence="2 3">GDSW-R2A3</strain>
    </source>
</reference>
<feature type="transmembrane region" description="Helical" evidence="1">
    <location>
        <begin position="32"/>
        <end position="48"/>
    </location>
</feature>
<organism evidence="2 3">
    <name type="scientific">Fictibacillus aquaticus</name>
    <dbReference type="NCBI Taxonomy" id="2021314"/>
    <lineage>
        <taxon>Bacteria</taxon>
        <taxon>Bacillati</taxon>
        <taxon>Bacillota</taxon>
        <taxon>Bacilli</taxon>
        <taxon>Bacillales</taxon>
        <taxon>Fictibacillaceae</taxon>
        <taxon>Fictibacillus</taxon>
    </lineage>
</organism>
<accession>A0A235FDF1</accession>
<evidence type="ECO:0000313" key="2">
    <source>
        <dbReference type="EMBL" id="OYD59232.1"/>
    </source>
</evidence>
<comment type="caution">
    <text evidence="2">The sequence shown here is derived from an EMBL/GenBank/DDBJ whole genome shotgun (WGS) entry which is preliminary data.</text>
</comment>
<evidence type="ECO:0000313" key="3">
    <source>
        <dbReference type="Proteomes" id="UP000215059"/>
    </source>
</evidence>
<name>A0A235FDF1_9BACL</name>
<keyword evidence="1" id="KW-0812">Transmembrane</keyword>
<keyword evidence="1" id="KW-1133">Transmembrane helix</keyword>
<keyword evidence="1" id="KW-0472">Membrane</keyword>
<keyword evidence="3" id="KW-1185">Reference proteome</keyword>
<gene>
    <name evidence="2" type="ORF">CGZ90_04855</name>
</gene>
<proteinExistence type="predicted"/>
<dbReference type="RefSeq" id="WP_094251193.1">
    <property type="nucleotide sequence ID" value="NZ_JBHLXL010000001.1"/>
</dbReference>